<dbReference type="GO" id="GO:0030194">
    <property type="term" value="P:positive regulation of blood coagulation"/>
    <property type="evidence" value="ECO:0007669"/>
    <property type="project" value="TreeGrafter"/>
</dbReference>
<dbReference type="GO" id="GO:0007200">
    <property type="term" value="P:phospholipase C-activating G protein-coupled receptor signaling pathway"/>
    <property type="evidence" value="ECO:0007669"/>
    <property type="project" value="TreeGrafter"/>
</dbReference>
<dbReference type="PRINTS" id="PR01428">
    <property type="entry name" value="PROTEASEAR"/>
</dbReference>
<evidence type="ECO:0000256" key="9">
    <source>
        <dbReference type="ARBA" id="ARBA00023180"/>
    </source>
</evidence>
<keyword evidence="3 13" id="KW-0812">Transmembrane</keyword>
<evidence type="ECO:0000256" key="3">
    <source>
        <dbReference type="ARBA" id="ARBA00022692"/>
    </source>
</evidence>
<dbReference type="Proteomes" id="UP000515150">
    <property type="component" value="Chromosome 12"/>
</dbReference>
<evidence type="ECO:0000256" key="6">
    <source>
        <dbReference type="ARBA" id="ARBA00023136"/>
    </source>
</evidence>
<feature type="chain" id="PRO_5028234442" evidence="14">
    <location>
        <begin position="20"/>
        <end position="435"/>
    </location>
</feature>
<evidence type="ECO:0000256" key="10">
    <source>
        <dbReference type="ARBA" id="ARBA00023224"/>
    </source>
</evidence>
<keyword evidence="14" id="KW-0732">Signal</keyword>
<dbReference type="InterPro" id="IPR003912">
    <property type="entry name" value="Protea_act_rcpt"/>
</dbReference>
<dbReference type="GO" id="GO:0007596">
    <property type="term" value="P:blood coagulation"/>
    <property type="evidence" value="ECO:0007669"/>
    <property type="project" value="InterPro"/>
</dbReference>
<evidence type="ECO:0000256" key="4">
    <source>
        <dbReference type="ARBA" id="ARBA00022989"/>
    </source>
</evidence>
<feature type="transmembrane region" description="Helical" evidence="13">
    <location>
        <begin position="252"/>
        <end position="276"/>
    </location>
</feature>
<dbReference type="InParanoid" id="A0A6P7P623"/>
<dbReference type="InterPro" id="IPR017452">
    <property type="entry name" value="GPCR_Rhodpsn_7TM"/>
</dbReference>
<organism evidence="16 17">
    <name type="scientific">Betta splendens</name>
    <name type="common">Siamese fighting fish</name>
    <dbReference type="NCBI Taxonomy" id="158456"/>
    <lineage>
        <taxon>Eukaryota</taxon>
        <taxon>Metazoa</taxon>
        <taxon>Chordata</taxon>
        <taxon>Craniata</taxon>
        <taxon>Vertebrata</taxon>
        <taxon>Euteleostomi</taxon>
        <taxon>Actinopterygii</taxon>
        <taxon>Neopterygii</taxon>
        <taxon>Teleostei</taxon>
        <taxon>Neoteleostei</taxon>
        <taxon>Acanthomorphata</taxon>
        <taxon>Anabantaria</taxon>
        <taxon>Anabantiformes</taxon>
        <taxon>Anabantoidei</taxon>
        <taxon>Osphronemidae</taxon>
        <taxon>Betta</taxon>
    </lineage>
</organism>
<gene>
    <name evidence="17" type="primary">LOC114867200</name>
</gene>
<dbReference type="GO" id="GO:0035025">
    <property type="term" value="P:positive regulation of Rho protein signal transduction"/>
    <property type="evidence" value="ECO:0007669"/>
    <property type="project" value="TreeGrafter"/>
</dbReference>
<feature type="transmembrane region" description="Helical" evidence="13">
    <location>
        <begin position="203"/>
        <end position="223"/>
    </location>
</feature>
<name>A0A6P7P623_BETSP</name>
<feature type="region of interest" description="Disordered" evidence="12">
    <location>
        <begin position="382"/>
        <end position="413"/>
    </location>
</feature>
<keyword evidence="16" id="KW-1185">Reference proteome</keyword>
<sequence length="435" mass="47739">MLSKTLLLLLVCACSSTCAKKNGTLEPRTFVLWDNSVTNEPIDYQDPSHDPDASNPVASPTRNASGTGGAYISPEAVLFLSGPVSTVLIPSFYLLVCAVSVPINACAIVAFALRICPKKPAAIFMLNLACADLLFALLLPFKIAYHLLGNDWRFGPAMCRVVTAAFYCNMYCSVLLVACISVDRLLAVVYPIMSLTWRTRRNSVAACAAAWTLSLAGSAPLVVSEQTVYVEQMDVTTCHDVQPERVMWQHKVYFIALCCLLFLLPLLVTLASYARVIWALTNVPFKSPRSSRSRARALVMTLTVLVMFVLCFAPTNGLLLAHYLQLDERSRETPDGSYAAYLVFVCLGSLNCVLDPLVYYFGSTQCQKQMSRALACRKTKAGGGISQTSSDSCRSSTRKMLKSSRTETSRISDSLAKPDTFQENLSSQYKKLLVR</sequence>
<dbReference type="Gene3D" id="1.20.1070.10">
    <property type="entry name" value="Rhodopsin 7-helix transmembrane proteins"/>
    <property type="match status" value="1"/>
</dbReference>
<dbReference type="FunFam" id="1.20.1070.10:FF:000040">
    <property type="entry name" value="Coagulation factor 2 (thrombin) receptor"/>
    <property type="match status" value="1"/>
</dbReference>
<feature type="signal peptide" evidence="14">
    <location>
        <begin position="1"/>
        <end position="19"/>
    </location>
</feature>
<keyword evidence="5" id="KW-0297">G-protein coupled receptor</keyword>
<evidence type="ECO:0000313" key="16">
    <source>
        <dbReference type="Proteomes" id="UP000515150"/>
    </source>
</evidence>
<reference evidence="17" key="1">
    <citation type="submission" date="2025-08" db="UniProtKB">
        <authorList>
            <consortium name="RefSeq"/>
        </authorList>
    </citation>
    <scope>IDENTIFICATION</scope>
</reference>
<dbReference type="PROSITE" id="PS50262">
    <property type="entry name" value="G_PROTEIN_RECEP_F1_2"/>
    <property type="match status" value="1"/>
</dbReference>
<dbReference type="InterPro" id="IPR000276">
    <property type="entry name" value="GPCR_Rhodpsn"/>
</dbReference>
<feature type="transmembrane region" description="Helical" evidence="13">
    <location>
        <begin position="161"/>
        <end position="182"/>
    </location>
</feature>
<dbReference type="PANTHER" id="PTHR24232">
    <property type="entry name" value="G-PROTEIN COUPLED RECEPTOR"/>
    <property type="match status" value="1"/>
</dbReference>
<dbReference type="GeneID" id="114867200"/>
<dbReference type="Pfam" id="PF00001">
    <property type="entry name" value="7tm_1"/>
    <property type="match status" value="1"/>
</dbReference>
<keyword evidence="10" id="KW-0807">Transducer</keyword>
<keyword evidence="7 11" id="KW-1015">Disulfide bond</keyword>
<evidence type="ECO:0000256" key="7">
    <source>
        <dbReference type="ARBA" id="ARBA00023157"/>
    </source>
</evidence>
<accession>A0A6P7P623</accession>
<proteinExistence type="predicted"/>
<comment type="subcellular location">
    <subcellularLocation>
        <location evidence="1">Cell membrane</location>
        <topology evidence="1">Multi-pass membrane protein</topology>
    </subcellularLocation>
</comment>
<feature type="disulfide bond" evidence="11">
    <location>
        <begin position="159"/>
        <end position="238"/>
    </location>
</feature>
<feature type="transmembrane region" description="Helical" evidence="13">
    <location>
        <begin position="297"/>
        <end position="319"/>
    </location>
</feature>
<dbReference type="GO" id="GO:0005886">
    <property type="term" value="C:plasma membrane"/>
    <property type="evidence" value="ECO:0007669"/>
    <property type="project" value="UniProtKB-SubCell"/>
</dbReference>
<feature type="compositionally biased region" description="Low complexity" evidence="12">
    <location>
        <begin position="386"/>
        <end position="395"/>
    </location>
</feature>
<evidence type="ECO:0000256" key="13">
    <source>
        <dbReference type="SAM" id="Phobius"/>
    </source>
</evidence>
<keyword evidence="6 13" id="KW-0472">Membrane</keyword>
<dbReference type="KEGG" id="bspl:114867200"/>
<protein>
    <submittedName>
        <fullName evidence="17">Proteinase-activated receptor 1-like</fullName>
    </submittedName>
</protein>
<evidence type="ECO:0000256" key="5">
    <source>
        <dbReference type="ARBA" id="ARBA00023040"/>
    </source>
</evidence>
<evidence type="ECO:0000256" key="14">
    <source>
        <dbReference type="SAM" id="SignalP"/>
    </source>
</evidence>
<feature type="domain" description="G-protein coupled receptors family 1 profile" evidence="15">
    <location>
        <begin position="103"/>
        <end position="359"/>
    </location>
</feature>
<evidence type="ECO:0000256" key="12">
    <source>
        <dbReference type="SAM" id="MobiDB-lite"/>
    </source>
</evidence>
<evidence type="ECO:0000313" key="17">
    <source>
        <dbReference type="RefSeq" id="XP_029025510.1"/>
    </source>
</evidence>
<evidence type="ECO:0000256" key="11">
    <source>
        <dbReference type="PIRSR" id="PIRSR603912-52"/>
    </source>
</evidence>
<evidence type="ECO:0000256" key="2">
    <source>
        <dbReference type="ARBA" id="ARBA00022475"/>
    </source>
</evidence>
<evidence type="ECO:0000256" key="8">
    <source>
        <dbReference type="ARBA" id="ARBA00023170"/>
    </source>
</evidence>
<feature type="transmembrane region" description="Helical" evidence="13">
    <location>
        <begin position="120"/>
        <end position="141"/>
    </location>
</feature>
<dbReference type="PRINTS" id="PR00237">
    <property type="entry name" value="GPCRRHODOPSN"/>
</dbReference>
<dbReference type="PANTHER" id="PTHR24232:SF20">
    <property type="entry name" value="PROTEINASE-ACTIVATED RECEPTOR 1"/>
    <property type="match status" value="1"/>
</dbReference>
<feature type="transmembrane region" description="Helical" evidence="13">
    <location>
        <begin position="92"/>
        <end position="113"/>
    </location>
</feature>
<dbReference type="AlphaFoldDB" id="A0A6P7P623"/>
<evidence type="ECO:0000256" key="1">
    <source>
        <dbReference type="ARBA" id="ARBA00004651"/>
    </source>
</evidence>
<feature type="transmembrane region" description="Helical" evidence="13">
    <location>
        <begin position="339"/>
        <end position="362"/>
    </location>
</feature>
<keyword evidence="4 13" id="KW-1133">Transmembrane helix</keyword>
<keyword evidence="8" id="KW-0675">Receptor</keyword>
<dbReference type="RefSeq" id="XP_029025510.1">
    <property type="nucleotide sequence ID" value="XM_029169677.3"/>
</dbReference>
<keyword evidence="2" id="KW-1003">Cell membrane</keyword>
<keyword evidence="9" id="KW-0325">Glycoprotein</keyword>
<dbReference type="OrthoDB" id="8881832at2759"/>
<evidence type="ECO:0000259" key="15">
    <source>
        <dbReference type="PROSITE" id="PS50262"/>
    </source>
</evidence>
<dbReference type="SUPFAM" id="SSF81321">
    <property type="entry name" value="Family A G protein-coupled receptor-like"/>
    <property type="match status" value="1"/>
</dbReference>
<dbReference type="GO" id="GO:0015057">
    <property type="term" value="F:thrombin-activated receptor activity"/>
    <property type="evidence" value="ECO:0007669"/>
    <property type="project" value="InterPro"/>
</dbReference>